<evidence type="ECO:0000259" key="1">
    <source>
        <dbReference type="Pfam" id="PF02272"/>
    </source>
</evidence>
<keyword evidence="3" id="KW-1185">Reference proteome</keyword>
<proteinExistence type="predicted"/>
<dbReference type="KEGG" id="asul:DFR86_01770"/>
<dbReference type="GO" id="GO:0003676">
    <property type="term" value="F:nucleic acid binding"/>
    <property type="evidence" value="ECO:0007669"/>
    <property type="project" value="InterPro"/>
</dbReference>
<dbReference type="SUPFAM" id="SSF64182">
    <property type="entry name" value="DHH phosphoesterases"/>
    <property type="match status" value="1"/>
</dbReference>
<evidence type="ECO:0000313" key="2">
    <source>
        <dbReference type="EMBL" id="AWR96400.1"/>
    </source>
</evidence>
<dbReference type="AlphaFoldDB" id="A0A2U9IK61"/>
<name>A0A2U9IK61_9CREN</name>
<dbReference type="Pfam" id="PF02272">
    <property type="entry name" value="DHHA1"/>
    <property type="match status" value="1"/>
</dbReference>
<dbReference type="EMBL" id="CP029288">
    <property type="protein sequence ID" value="AWR96400.1"/>
    <property type="molecule type" value="Genomic_DNA"/>
</dbReference>
<dbReference type="InterPro" id="IPR052968">
    <property type="entry name" value="Nucleotide_metab_enz"/>
</dbReference>
<organism evidence="2 3">
    <name type="scientific">Acidianus sulfidivorans JP7</name>
    <dbReference type="NCBI Taxonomy" id="619593"/>
    <lineage>
        <taxon>Archaea</taxon>
        <taxon>Thermoproteota</taxon>
        <taxon>Thermoprotei</taxon>
        <taxon>Sulfolobales</taxon>
        <taxon>Sulfolobaceae</taxon>
        <taxon>Acidianus</taxon>
    </lineage>
</organism>
<dbReference type="RefSeq" id="WP_110379290.1">
    <property type="nucleotide sequence ID" value="NZ_CP029288.2"/>
</dbReference>
<dbReference type="PANTHER" id="PTHR42146:SF1">
    <property type="entry name" value="OLIGORIBONUCLEASE NRNB"/>
    <property type="match status" value="1"/>
</dbReference>
<dbReference type="GeneID" id="36836657"/>
<accession>A0A2U9IK61</accession>
<feature type="domain" description="DHHA1" evidence="1">
    <location>
        <begin position="224"/>
        <end position="280"/>
    </location>
</feature>
<dbReference type="PANTHER" id="PTHR42146">
    <property type="entry name" value="3',5'-CYCLIC-NUCLEOTIDE PHOSPHODIESTERASE"/>
    <property type="match status" value="1"/>
</dbReference>
<dbReference type="Proteomes" id="UP000248410">
    <property type="component" value="Chromosome"/>
</dbReference>
<gene>
    <name evidence="2" type="ORF">DFR86_01770</name>
</gene>
<dbReference type="InterPro" id="IPR038763">
    <property type="entry name" value="DHH_sf"/>
</dbReference>
<sequence length="325" mass="36880">MDYYAIVHNDFDGTASAAVYARAVKSLPKTIWFTEPTKIHNLLGSLELRGVKKIMIADIGMNESTLDKVLENSKRLINEGAEIEWFDHHVWKDEWKAKLSEVGVKVYHDVTTCGAGVVHKIMNPDDDFSSKLASADCSVDIWLHNDPMGEKLRRIVENNKDFNWKKHLIEIFYNGILWNDEFQKILEDQVDAELKGYQKLSKYYKLIEINGKKVVIAIRWKGPPDISYAAQYLMTRTGASVFVSANGKAISFRSSYIDVRRFASKMGGGGHPLAAGASLRIPLIYRILRRIGIISPANNWVANIVKDVITQVGFYEYKPKDITTH</sequence>
<dbReference type="OrthoDB" id="18016at2157"/>
<evidence type="ECO:0000313" key="3">
    <source>
        <dbReference type="Proteomes" id="UP000248410"/>
    </source>
</evidence>
<dbReference type="Gene3D" id="3.10.310.30">
    <property type="match status" value="1"/>
</dbReference>
<reference evidence="2 3" key="1">
    <citation type="submission" date="2018-05" db="EMBL/GenBank/DDBJ databases">
        <title>Complete Genome Sequences of Extremely Thermoacidophilic, Metal-Mobilizing Type-Strain Members of the Archaeal Family Sulfolobaceae: Acidianus brierleyi DSM-1651T, Acidianus sulfidivorans DSM-18786T, Metallosphaera hakonensis DSM-7519T, and Metallosphaera prunae DSM-10039T.</title>
        <authorList>
            <person name="Counts J.A."/>
            <person name="Kelly R.M."/>
        </authorList>
    </citation>
    <scope>NUCLEOTIDE SEQUENCE [LARGE SCALE GENOMIC DNA]</scope>
    <source>
        <strain evidence="2 3">JP7</strain>
    </source>
</reference>
<dbReference type="InterPro" id="IPR003156">
    <property type="entry name" value="DHHA1_dom"/>
</dbReference>
<protein>
    <submittedName>
        <fullName evidence="2">DHH family phosphoesterase</fullName>
    </submittedName>
</protein>